<dbReference type="Pfam" id="PF08813">
    <property type="entry name" value="Phage_tail_3"/>
    <property type="match status" value="1"/>
</dbReference>
<proteinExistence type="predicted"/>
<organism evidence="1 2">
    <name type="scientific">Lysobacter auxotrophicus</name>
    <dbReference type="NCBI Taxonomy" id="2992573"/>
    <lineage>
        <taxon>Bacteria</taxon>
        <taxon>Pseudomonadati</taxon>
        <taxon>Pseudomonadota</taxon>
        <taxon>Gammaproteobacteria</taxon>
        <taxon>Lysobacterales</taxon>
        <taxon>Lysobacteraceae</taxon>
        <taxon>Lysobacter</taxon>
    </lineage>
</organism>
<evidence type="ECO:0000313" key="1">
    <source>
        <dbReference type="EMBL" id="BDU17523.1"/>
    </source>
</evidence>
<dbReference type="Proteomes" id="UP001317822">
    <property type="component" value="Chromosome"/>
</dbReference>
<keyword evidence="2" id="KW-1185">Reference proteome</keyword>
<reference evidence="1 2" key="1">
    <citation type="journal article" date="2023" name="Int. J. Syst. Evol. Microbiol.">
        <title>Physiological and genomic analyses of cobalamin (vitamin B12)-auxotrophy of Lysobacter auxotrophicus sp. nov., a methionine-auxotrophic chitinolytic bacterium isolated from chitin-treated soil.</title>
        <authorList>
            <person name="Saito A."/>
            <person name="Dohra H."/>
            <person name="Hamada M."/>
            <person name="Moriuchi R."/>
            <person name="Kotsuchibashi Y."/>
            <person name="Mori K."/>
        </authorList>
    </citation>
    <scope>NUCLEOTIDE SEQUENCE [LARGE SCALE GENOMIC DNA]</scope>
    <source>
        <strain evidence="1 2">5-21a</strain>
    </source>
</reference>
<evidence type="ECO:0000313" key="2">
    <source>
        <dbReference type="Proteomes" id="UP001317822"/>
    </source>
</evidence>
<dbReference type="Gene3D" id="2.40.30.180">
    <property type="entry name" value="Ubiquitin-activating enzyme E1, FCCH domain"/>
    <property type="match status" value="1"/>
</dbReference>
<dbReference type="RefSeq" id="WP_281779450.1">
    <property type="nucleotide sequence ID" value="NZ_AP027041.1"/>
</dbReference>
<gene>
    <name evidence="1" type="ORF">LA521A_27240</name>
</gene>
<protein>
    <submittedName>
        <fullName evidence="1">Phage tail protein</fullName>
    </submittedName>
</protein>
<dbReference type="InterPro" id="IPR014918">
    <property type="entry name" value="Phage_tail_3"/>
</dbReference>
<accession>A0ABN6UMA3</accession>
<dbReference type="EMBL" id="AP027041">
    <property type="protein sequence ID" value="BDU17523.1"/>
    <property type="molecule type" value="Genomic_DNA"/>
</dbReference>
<sequence>MSVSLPNGSTIHIASGTGSAINVTAISNVVQAVCTAAGHGLANGDFVILTSGWSRLTDKVFRVAGSTTNTFELEGADTSDVNIYPAGGGIGSVKKVSGWTQLQQVLQTQSQGGEQQFATYQFLEGDREVRLPTTKSGGGLTINVADDPTLPGYILASKANDDRVERAVRVTTAKGSKILYLSYITIDKTPSMDVNAVMACQATLSHLNEPVRYAA</sequence>
<dbReference type="InterPro" id="IPR042302">
    <property type="entry name" value="E1_FCCH_sf"/>
</dbReference>
<name>A0ABN6UMA3_9GAMM</name>